<comment type="caution">
    <text evidence="2">The sequence shown here is derived from an EMBL/GenBank/DDBJ whole genome shotgun (WGS) entry which is preliminary data.</text>
</comment>
<evidence type="ECO:0000256" key="1">
    <source>
        <dbReference type="SAM" id="MobiDB-lite"/>
    </source>
</evidence>
<accession>A0A8S9Q8K2</accession>
<feature type="region of interest" description="Disordered" evidence="1">
    <location>
        <begin position="57"/>
        <end position="89"/>
    </location>
</feature>
<reference evidence="2" key="1">
    <citation type="submission" date="2019-12" db="EMBL/GenBank/DDBJ databases">
        <title>Genome sequencing and annotation of Brassica cretica.</title>
        <authorList>
            <person name="Studholme D.J."/>
            <person name="Sarris P."/>
        </authorList>
    </citation>
    <scope>NUCLEOTIDE SEQUENCE</scope>
    <source>
        <strain evidence="2">PFS-109/04</strain>
        <tissue evidence="2">Leaf</tissue>
    </source>
</reference>
<organism evidence="2 3">
    <name type="scientific">Brassica cretica</name>
    <name type="common">Mustard</name>
    <dbReference type="NCBI Taxonomy" id="69181"/>
    <lineage>
        <taxon>Eukaryota</taxon>
        <taxon>Viridiplantae</taxon>
        <taxon>Streptophyta</taxon>
        <taxon>Embryophyta</taxon>
        <taxon>Tracheophyta</taxon>
        <taxon>Spermatophyta</taxon>
        <taxon>Magnoliopsida</taxon>
        <taxon>eudicotyledons</taxon>
        <taxon>Gunneridae</taxon>
        <taxon>Pentapetalae</taxon>
        <taxon>rosids</taxon>
        <taxon>malvids</taxon>
        <taxon>Brassicales</taxon>
        <taxon>Brassicaceae</taxon>
        <taxon>Brassiceae</taxon>
        <taxon>Brassica</taxon>
    </lineage>
</organism>
<feature type="region of interest" description="Disordered" evidence="1">
    <location>
        <begin position="1"/>
        <end position="22"/>
    </location>
</feature>
<protein>
    <submittedName>
        <fullName evidence="2">Uncharacterized protein</fullName>
    </submittedName>
</protein>
<gene>
    <name evidence="2" type="ORF">F2Q69_00022867</name>
</gene>
<dbReference type="EMBL" id="QGKX02001290">
    <property type="protein sequence ID" value="KAF3538397.1"/>
    <property type="molecule type" value="Genomic_DNA"/>
</dbReference>
<name>A0A8S9Q8K2_BRACR</name>
<evidence type="ECO:0000313" key="3">
    <source>
        <dbReference type="Proteomes" id="UP000712600"/>
    </source>
</evidence>
<evidence type="ECO:0000313" key="2">
    <source>
        <dbReference type="EMBL" id="KAF3538397.1"/>
    </source>
</evidence>
<feature type="compositionally biased region" description="Basic and acidic residues" evidence="1">
    <location>
        <begin position="1"/>
        <end position="18"/>
    </location>
</feature>
<dbReference type="Proteomes" id="UP000712600">
    <property type="component" value="Unassembled WGS sequence"/>
</dbReference>
<dbReference type="AlphaFoldDB" id="A0A8S9Q8K2"/>
<sequence length="117" mass="13018">MAKRDEQHGFGEPNKVEDVDTSYLTSASIDSSTLESIDISTSETIDTDFCHRSIPLKIPERPSYPQDFADSTHKSTDISSCSPSPDVEKGITMEDSLELEEFLELEDGENLEDLDSK</sequence>
<proteinExistence type="predicted"/>